<accession>A0ABW9KMR1</accession>
<name>A0ABW9KMR1_9BACT</name>
<feature type="domain" description="RNA-binding S4" evidence="5">
    <location>
        <begin position="72"/>
        <end position="138"/>
    </location>
</feature>
<protein>
    <submittedName>
        <fullName evidence="6">RluA family pseudouridine synthase</fullName>
    </submittedName>
</protein>
<dbReference type="InterPro" id="IPR006145">
    <property type="entry name" value="PsdUridine_synth_RsuA/RluA"/>
</dbReference>
<feature type="compositionally biased region" description="Acidic residues" evidence="4">
    <location>
        <begin position="368"/>
        <end position="378"/>
    </location>
</feature>
<dbReference type="CDD" id="cd00165">
    <property type="entry name" value="S4"/>
    <property type="match status" value="1"/>
</dbReference>
<feature type="region of interest" description="Disordered" evidence="4">
    <location>
        <begin position="272"/>
        <end position="305"/>
    </location>
</feature>
<gene>
    <name evidence="6" type="ORF">ACK2TP_14965</name>
</gene>
<dbReference type="Pfam" id="PF00849">
    <property type="entry name" value="PseudoU_synth_2"/>
    <property type="match status" value="1"/>
</dbReference>
<dbReference type="InterPro" id="IPR020103">
    <property type="entry name" value="PsdUridine_synth_cat_dom_sf"/>
</dbReference>
<evidence type="ECO:0000256" key="2">
    <source>
        <dbReference type="ARBA" id="ARBA00023235"/>
    </source>
</evidence>
<dbReference type="Gene3D" id="3.30.2350.10">
    <property type="entry name" value="Pseudouridine synthase"/>
    <property type="match status" value="1"/>
</dbReference>
<evidence type="ECO:0000313" key="6">
    <source>
        <dbReference type="EMBL" id="MFN2977071.1"/>
    </source>
</evidence>
<comment type="caution">
    <text evidence="6">The sequence shown here is derived from an EMBL/GenBank/DDBJ whole genome shotgun (WGS) entry which is preliminary data.</text>
</comment>
<dbReference type="PANTHER" id="PTHR21600:SF44">
    <property type="entry name" value="RIBOSOMAL LARGE SUBUNIT PSEUDOURIDINE SYNTHASE D"/>
    <property type="match status" value="1"/>
</dbReference>
<dbReference type="RefSeq" id="WP_263414754.1">
    <property type="nucleotide sequence ID" value="NZ_BAABBH010000001.1"/>
</dbReference>
<reference evidence="6 7" key="1">
    <citation type="submission" date="2024-12" db="EMBL/GenBank/DDBJ databases">
        <authorList>
            <person name="Lee Y."/>
        </authorList>
    </citation>
    <scope>NUCLEOTIDE SEQUENCE [LARGE SCALE GENOMIC DNA]</scope>
    <source>
        <strain evidence="6 7">03SUJ4</strain>
    </source>
</reference>
<keyword evidence="2" id="KW-0413">Isomerase</keyword>
<feature type="compositionally biased region" description="Acidic residues" evidence="4">
    <location>
        <begin position="400"/>
        <end position="409"/>
    </location>
</feature>
<dbReference type="SUPFAM" id="SSF55120">
    <property type="entry name" value="Pseudouridine synthase"/>
    <property type="match status" value="1"/>
</dbReference>
<dbReference type="InterPro" id="IPR002942">
    <property type="entry name" value="S4_RNA-bd"/>
</dbReference>
<dbReference type="EMBL" id="JBJYXY010000001">
    <property type="protein sequence ID" value="MFN2977071.1"/>
    <property type="molecule type" value="Genomic_DNA"/>
</dbReference>
<evidence type="ECO:0000259" key="5">
    <source>
        <dbReference type="SMART" id="SM00363"/>
    </source>
</evidence>
<evidence type="ECO:0000256" key="4">
    <source>
        <dbReference type="SAM" id="MobiDB-lite"/>
    </source>
</evidence>
<dbReference type="InterPro" id="IPR006224">
    <property type="entry name" value="PsdUridine_synth_RluA-like_CS"/>
</dbReference>
<dbReference type="PROSITE" id="PS01129">
    <property type="entry name" value="PSI_RLU"/>
    <property type="match status" value="1"/>
</dbReference>
<evidence type="ECO:0000256" key="3">
    <source>
        <dbReference type="PROSITE-ProRule" id="PRU00182"/>
    </source>
</evidence>
<feature type="region of interest" description="Disordered" evidence="4">
    <location>
        <begin position="1"/>
        <end position="70"/>
    </location>
</feature>
<keyword evidence="3" id="KW-0694">RNA-binding</keyword>
<evidence type="ECO:0000256" key="1">
    <source>
        <dbReference type="ARBA" id="ARBA00010876"/>
    </source>
</evidence>
<evidence type="ECO:0000313" key="7">
    <source>
        <dbReference type="Proteomes" id="UP001634747"/>
    </source>
</evidence>
<dbReference type="Proteomes" id="UP001634747">
    <property type="component" value="Unassembled WGS sequence"/>
</dbReference>
<dbReference type="CDD" id="cd02869">
    <property type="entry name" value="PseudoU_synth_RluA_like"/>
    <property type="match status" value="1"/>
</dbReference>
<dbReference type="InterPro" id="IPR050188">
    <property type="entry name" value="RluA_PseudoU_synthase"/>
</dbReference>
<dbReference type="InterPro" id="IPR036986">
    <property type="entry name" value="S4_RNA-bd_sf"/>
</dbReference>
<keyword evidence="7" id="KW-1185">Reference proteome</keyword>
<comment type="similarity">
    <text evidence="1">Belongs to the pseudouridine synthase RluA family.</text>
</comment>
<dbReference type="Pfam" id="PF01479">
    <property type="entry name" value="S4"/>
    <property type="match status" value="1"/>
</dbReference>
<sequence>MPSKNMLPKGKRRQTVKADYRAARDATREAEEQRKQAEEDALYGTAEGRSSTPETAANREHTFRTTNADRNTRLDQFVTAKLPDLSRSRAQLMIEAGQVQIRSGNIERPERAAYKVQPGDMVIVRGAAQPPPLRAFAEDIPLTVVYEDNDLAVIDKPAGMTVHAGNGASDDARNSGTLVNALLHHFQGKLSSVGGELRPGIVHRLDKDTSGLILVAKNDKAHRALADMFSEHSLMKRYIALVHGNVRKDSGTINLPIGRDPVRRTRMTTRVNSNVITTASHGRPSLRAPEEPDEDSPQRRGQAVREAVTHYEVLERLHTSVGDFTLLDVEIETGRTHQIRVHMQAIGHRIVGDTLYGAPARIRGLEDDSEQELDIEQEPEPKQAPPAKRKPKKKQKAADDTDLDVEAEQAEVPAGPRPTLPRNFLHAARLVLAHPTTGKRLDFEAPLPPELEELLDRLRSLEDVR</sequence>
<dbReference type="Gene3D" id="3.10.290.10">
    <property type="entry name" value="RNA-binding S4 domain"/>
    <property type="match status" value="1"/>
</dbReference>
<dbReference type="SMART" id="SM00363">
    <property type="entry name" value="S4"/>
    <property type="match status" value="1"/>
</dbReference>
<organism evidence="6 7">
    <name type="scientific">Terriglobus aquaticus</name>
    <dbReference type="NCBI Taxonomy" id="940139"/>
    <lineage>
        <taxon>Bacteria</taxon>
        <taxon>Pseudomonadati</taxon>
        <taxon>Acidobacteriota</taxon>
        <taxon>Terriglobia</taxon>
        <taxon>Terriglobales</taxon>
        <taxon>Acidobacteriaceae</taxon>
        <taxon>Terriglobus</taxon>
    </lineage>
</organism>
<dbReference type="PANTHER" id="PTHR21600">
    <property type="entry name" value="MITOCHONDRIAL RNA PSEUDOURIDINE SYNTHASE"/>
    <property type="match status" value="1"/>
</dbReference>
<feature type="region of interest" description="Disordered" evidence="4">
    <location>
        <begin position="368"/>
        <end position="421"/>
    </location>
</feature>
<feature type="compositionally biased region" description="Basic and acidic residues" evidence="4">
    <location>
        <begin position="16"/>
        <end position="38"/>
    </location>
</feature>
<proteinExistence type="inferred from homology"/>
<dbReference type="SUPFAM" id="SSF55174">
    <property type="entry name" value="Alpha-L RNA-binding motif"/>
    <property type="match status" value="1"/>
</dbReference>
<dbReference type="PROSITE" id="PS50889">
    <property type="entry name" value="S4"/>
    <property type="match status" value="1"/>
</dbReference>